<dbReference type="Proteomes" id="UP001627284">
    <property type="component" value="Unassembled WGS sequence"/>
</dbReference>
<gene>
    <name evidence="1" type="ORF">AABB24_019968</name>
</gene>
<evidence type="ECO:0000313" key="2">
    <source>
        <dbReference type="Proteomes" id="UP001627284"/>
    </source>
</evidence>
<proteinExistence type="predicted"/>
<name>A0ABD2T5X5_9SOLN</name>
<comment type="caution">
    <text evidence="1">The sequence shown here is derived from an EMBL/GenBank/DDBJ whole genome shotgun (WGS) entry which is preliminary data.</text>
</comment>
<reference evidence="1 2" key="1">
    <citation type="submission" date="2024-05" db="EMBL/GenBank/DDBJ databases">
        <title>De novo assembly of an allotetraploid wild potato.</title>
        <authorList>
            <person name="Hosaka A.J."/>
        </authorList>
    </citation>
    <scope>NUCLEOTIDE SEQUENCE [LARGE SCALE GENOMIC DNA]</scope>
    <source>
        <tissue evidence="1">Young leaves</tissue>
    </source>
</reference>
<dbReference type="AlphaFoldDB" id="A0ABD2T5X5"/>
<keyword evidence="2" id="KW-1185">Reference proteome</keyword>
<organism evidence="1 2">
    <name type="scientific">Solanum stoloniferum</name>
    <dbReference type="NCBI Taxonomy" id="62892"/>
    <lineage>
        <taxon>Eukaryota</taxon>
        <taxon>Viridiplantae</taxon>
        <taxon>Streptophyta</taxon>
        <taxon>Embryophyta</taxon>
        <taxon>Tracheophyta</taxon>
        <taxon>Spermatophyta</taxon>
        <taxon>Magnoliopsida</taxon>
        <taxon>eudicotyledons</taxon>
        <taxon>Gunneridae</taxon>
        <taxon>Pentapetalae</taxon>
        <taxon>asterids</taxon>
        <taxon>lamiids</taxon>
        <taxon>Solanales</taxon>
        <taxon>Solanaceae</taxon>
        <taxon>Solanoideae</taxon>
        <taxon>Solaneae</taxon>
        <taxon>Solanum</taxon>
    </lineage>
</organism>
<dbReference type="EMBL" id="JBJKTR010000012">
    <property type="protein sequence ID" value="KAL3351659.1"/>
    <property type="molecule type" value="Genomic_DNA"/>
</dbReference>
<feature type="non-terminal residue" evidence="1">
    <location>
        <position position="1"/>
    </location>
</feature>
<evidence type="ECO:0000313" key="1">
    <source>
        <dbReference type="EMBL" id="KAL3351659.1"/>
    </source>
</evidence>
<sequence>PRYSTSTEQRKFTTIPATRKGVKTRRYEKSSEERVTAEGSVIPCLLSPNAPLCFVRFAAARNCPISSFGMGRNLQEKGCFALMVKFFEIQILDGNSSKIFTCFPPFLVQPKSPSI</sequence>
<protein>
    <submittedName>
        <fullName evidence="1">Uncharacterized protein</fullName>
    </submittedName>
</protein>
<accession>A0ABD2T5X5</accession>